<dbReference type="AlphaFoldDB" id="A0A1N6UPS0"/>
<dbReference type="EMBL" id="FTMN01000007">
    <property type="protein sequence ID" value="SIQ67589.1"/>
    <property type="molecule type" value="Genomic_DNA"/>
</dbReference>
<evidence type="ECO:0000256" key="1">
    <source>
        <dbReference type="SAM" id="Phobius"/>
    </source>
</evidence>
<keyword evidence="1" id="KW-0472">Membrane</keyword>
<organism evidence="2 3">
    <name type="scientific">Marinobacterium stanieri</name>
    <dbReference type="NCBI Taxonomy" id="49186"/>
    <lineage>
        <taxon>Bacteria</taxon>
        <taxon>Pseudomonadati</taxon>
        <taxon>Pseudomonadota</taxon>
        <taxon>Gammaproteobacteria</taxon>
        <taxon>Oceanospirillales</taxon>
        <taxon>Oceanospirillaceae</taxon>
        <taxon>Marinobacterium</taxon>
    </lineage>
</organism>
<keyword evidence="1" id="KW-0812">Transmembrane</keyword>
<evidence type="ECO:0000313" key="3">
    <source>
        <dbReference type="Proteomes" id="UP000186895"/>
    </source>
</evidence>
<name>A0A1N6UPS0_9GAMM</name>
<proteinExistence type="predicted"/>
<keyword evidence="3" id="KW-1185">Reference proteome</keyword>
<dbReference type="STRING" id="49186.SAMN05421647_107146"/>
<gene>
    <name evidence="2" type="ORF">SAMN05421647_107146</name>
</gene>
<keyword evidence="1" id="KW-1133">Transmembrane helix</keyword>
<dbReference type="Proteomes" id="UP000186895">
    <property type="component" value="Unassembled WGS sequence"/>
</dbReference>
<reference evidence="3" key="1">
    <citation type="submission" date="2017-01" db="EMBL/GenBank/DDBJ databases">
        <authorList>
            <person name="Varghese N."/>
            <person name="Submissions S."/>
        </authorList>
    </citation>
    <scope>NUCLEOTIDE SEQUENCE [LARGE SCALE GENOMIC DNA]</scope>
    <source>
        <strain evidence="3">DSM 7027</strain>
    </source>
</reference>
<feature type="transmembrane region" description="Helical" evidence="1">
    <location>
        <begin position="21"/>
        <end position="39"/>
    </location>
</feature>
<accession>A0A1N6UPS0</accession>
<dbReference type="RefSeq" id="WP_076463983.1">
    <property type="nucleotide sequence ID" value="NZ_FTMN01000007.1"/>
</dbReference>
<feature type="transmembrane region" description="Helical" evidence="1">
    <location>
        <begin position="59"/>
        <end position="82"/>
    </location>
</feature>
<protein>
    <submittedName>
        <fullName evidence="2">Uncharacterized protein</fullName>
    </submittedName>
</protein>
<evidence type="ECO:0000313" key="2">
    <source>
        <dbReference type="EMBL" id="SIQ67589.1"/>
    </source>
</evidence>
<sequence>MTDEHESDFSPKPLTNLRFHNLACLTLWSICFSAVTWVFKSGAFVAWDRHVNFGPNPGGLGWLASIALGVVVGTLAFGALYAQAMLSYARWQLKRHKEKADKAGYQK</sequence>